<proteinExistence type="inferred from homology"/>
<evidence type="ECO:0000313" key="10">
    <source>
        <dbReference type="Proteomes" id="UP000065807"/>
    </source>
</evidence>
<sequence>MSVLSRALPFLALAGAALLWAGNYTVSRALVTNISPLVLGLARWALGFPVLLALSLRTFDAPSTGAALRQFGVEFRDGWRRWFWIGLTGMAVYSTLIYEALQYTGAVTGSLFNSLTPAVISVMAFVWLGERLSRAQWGGFWISLAGVLVILSRGRWDRLAALQFNAGDLIMTVNVFFWAAYSILVRQVGLSVPALRVAAHGSLMACLLLAPLLLVERIGWGHEMEWTSWQVAGLLFLGLGPAASATTLWNYGLVQVGASRASVFLHAIPLFTAVLTVAGLGEPLAWFQMTGGLLVVAGVLLTSLLRSPASVPTRDPVSDPTAEPRRG</sequence>
<evidence type="ECO:0000259" key="8">
    <source>
        <dbReference type="Pfam" id="PF00892"/>
    </source>
</evidence>
<feature type="domain" description="EamA" evidence="8">
    <location>
        <begin position="166"/>
        <end position="303"/>
    </location>
</feature>
<name>A0A0K2SL55_LIMPI</name>
<feature type="domain" description="EamA" evidence="8">
    <location>
        <begin position="11"/>
        <end position="151"/>
    </location>
</feature>
<dbReference type="SUPFAM" id="SSF103481">
    <property type="entry name" value="Multidrug resistance efflux transporter EmrE"/>
    <property type="match status" value="2"/>
</dbReference>
<organism evidence="9 10">
    <name type="scientific">Limnochorda pilosa</name>
    <dbReference type="NCBI Taxonomy" id="1555112"/>
    <lineage>
        <taxon>Bacteria</taxon>
        <taxon>Bacillati</taxon>
        <taxon>Bacillota</taxon>
        <taxon>Limnochordia</taxon>
        <taxon>Limnochordales</taxon>
        <taxon>Limnochordaceae</taxon>
        <taxon>Limnochorda</taxon>
    </lineage>
</organism>
<dbReference type="PANTHER" id="PTHR32322:SF18">
    <property type="entry name" value="S-ADENOSYLMETHIONINE_S-ADENOSYLHOMOCYSTEINE TRANSPORTER"/>
    <property type="match status" value="1"/>
</dbReference>
<reference evidence="10" key="1">
    <citation type="submission" date="2015-07" db="EMBL/GenBank/DDBJ databases">
        <title>Complete genome sequence and phylogenetic analysis of Limnochorda pilosa.</title>
        <authorList>
            <person name="Watanabe M."/>
            <person name="Kojima H."/>
            <person name="Fukui M."/>
        </authorList>
    </citation>
    <scope>NUCLEOTIDE SEQUENCE [LARGE SCALE GENOMIC DNA]</scope>
    <source>
        <strain evidence="10">HC45</strain>
    </source>
</reference>
<evidence type="ECO:0000256" key="3">
    <source>
        <dbReference type="ARBA" id="ARBA00022475"/>
    </source>
</evidence>
<dbReference type="GO" id="GO:0005886">
    <property type="term" value="C:plasma membrane"/>
    <property type="evidence" value="ECO:0007669"/>
    <property type="project" value="UniProtKB-SubCell"/>
</dbReference>
<accession>A0A0K2SL55</accession>
<feature type="transmembrane region" description="Helical" evidence="7">
    <location>
        <begin position="135"/>
        <end position="152"/>
    </location>
</feature>
<comment type="similarity">
    <text evidence="2">Belongs to the EamA transporter family.</text>
</comment>
<feature type="transmembrane region" description="Helical" evidence="7">
    <location>
        <begin position="286"/>
        <end position="305"/>
    </location>
</feature>
<feature type="transmembrane region" description="Helical" evidence="7">
    <location>
        <begin position="263"/>
        <end position="280"/>
    </location>
</feature>
<evidence type="ECO:0000256" key="4">
    <source>
        <dbReference type="ARBA" id="ARBA00022692"/>
    </source>
</evidence>
<evidence type="ECO:0000313" key="9">
    <source>
        <dbReference type="EMBL" id="BAS27727.1"/>
    </source>
</evidence>
<evidence type="ECO:0000256" key="5">
    <source>
        <dbReference type="ARBA" id="ARBA00022989"/>
    </source>
</evidence>
<evidence type="ECO:0000256" key="6">
    <source>
        <dbReference type="ARBA" id="ARBA00023136"/>
    </source>
</evidence>
<dbReference type="Gene3D" id="1.10.3730.20">
    <property type="match status" value="1"/>
</dbReference>
<dbReference type="Proteomes" id="UP000065807">
    <property type="component" value="Chromosome"/>
</dbReference>
<evidence type="ECO:0000256" key="2">
    <source>
        <dbReference type="ARBA" id="ARBA00007362"/>
    </source>
</evidence>
<keyword evidence="4 7" id="KW-0812">Transmembrane</keyword>
<comment type="subcellular location">
    <subcellularLocation>
        <location evidence="1">Cell membrane</location>
        <topology evidence="1">Multi-pass membrane protein</topology>
    </subcellularLocation>
</comment>
<dbReference type="InterPro" id="IPR000620">
    <property type="entry name" value="EamA_dom"/>
</dbReference>
<feature type="transmembrane region" description="Helical" evidence="7">
    <location>
        <begin position="164"/>
        <end position="185"/>
    </location>
</feature>
<dbReference type="PANTHER" id="PTHR32322">
    <property type="entry name" value="INNER MEMBRANE TRANSPORTER"/>
    <property type="match status" value="1"/>
</dbReference>
<reference evidence="10" key="2">
    <citation type="journal article" date="2016" name="Int. J. Syst. Evol. Microbiol.">
        <title>Complete genome sequence and cell structure of Limnochorda pilosa, a Gram-negative spore-former within the phylum Firmicutes.</title>
        <authorList>
            <person name="Watanabe M."/>
            <person name="Kojima H."/>
            <person name="Fukui M."/>
        </authorList>
    </citation>
    <scope>NUCLEOTIDE SEQUENCE [LARGE SCALE GENOMIC DNA]</scope>
    <source>
        <strain evidence="10">HC45</strain>
    </source>
</reference>
<feature type="transmembrane region" description="Helical" evidence="7">
    <location>
        <begin position="79"/>
        <end position="98"/>
    </location>
</feature>
<keyword evidence="10" id="KW-1185">Reference proteome</keyword>
<feature type="transmembrane region" description="Helical" evidence="7">
    <location>
        <begin position="110"/>
        <end position="128"/>
    </location>
</feature>
<dbReference type="STRING" id="1555112.LIP_1885"/>
<dbReference type="InterPro" id="IPR037185">
    <property type="entry name" value="EmrE-like"/>
</dbReference>
<feature type="transmembrane region" description="Helical" evidence="7">
    <location>
        <begin position="227"/>
        <end position="251"/>
    </location>
</feature>
<dbReference type="Pfam" id="PF00892">
    <property type="entry name" value="EamA"/>
    <property type="match status" value="2"/>
</dbReference>
<keyword evidence="5 7" id="KW-1133">Transmembrane helix</keyword>
<dbReference type="InterPro" id="IPR050638">
    <property type="entry name" value="AA-Vitamin_Transporters"/>
</dbReference>
<keyword evidence="6 7" id="KW-0472">Membrane</keyword>
<dbReference type="KEGG" id="lpil:LIP_1885"/>
<dbReference type="OrthoDB" id="9805239at2"/>
<dbReference type="AlphaFoldDB" id="A0A0K2SL55"/>
<gene>
    <name evidence="9" type="ORF">LIP_1885</name>
</gene>
<feature type="transmembrane region" description="Helical" evidence="7">
    <location>
        <begin position="37"/>
        <end position="59"/>
    </location>
</feature>
<protein>
    <submittedName>
        <fullName evidence="9">Antibiotic transporter</fullName>
    </submittedName>
</protein>
<dbReference type="EMBL" id="AP014924">
    <property type="protein sequence ID" value="BAS27727.1"/>
    <property type="molecule type" value="Genomic_DNA"/>
</dbReference>
<feature type="transmembrane region" description="Helical" evidence="7">
    <location>
        <begin position="197"/>
        <end position="215"/>
    </location>
</feature>
<dbReference type="RefSeq" id="WP_068136983.1">
    <property type="nucleotide sequence ID" value="NZ_AP014924.1"/>
</dbReference>
<evidence type="ECO:0000256" key="1">
    <source>
        <dbReference type="ARBA" id="ARBA00004651"/>
    </source>
</evidence>
<keyword evidence="3" id="KW-1003">Cell membrane</keyword>
<evidence type="ECO:0000256" key="7">
    <source>
        <dbReference type="SAM" id="Phobius"/>
    </source>
</evidence>